<dbReference type="KEGG" id="tng:GSTEN00016072G001"/>
<gene>
    <name evidence="1" type="ORF">GSTENG00016072001</name>
</gene>
<accession>Q4SLT9</accession>
<name>Q4SLT9_TETNG</name>
<sequence>MALTSPVTGKAVSFANLNQPVDLLSLNAGRNTFITQQG</sequence>
<protein>
    <submittedName>
        <fullName evidence="1">Chromosome 13 SCAF14555, whole genome shotgun sequence</fullName>
    </submittedName>
</protein>
<dbReference type="EMBL" id="CAAE01014555">
    <property type="protein sequence ID" value="CAF98393.1"/>
    <property type="molecule type" value="Genomic_DNA"/>
</dbReference>
<proteinExistence type="predicted"/>
<dbReference type="AlphaFoldDB" id="Q4SLT9"/>
<evidence type="ECO:0000313" key="1">
    <source>
        <dbReference type="EMBL" id="CAF98393.1"/>
    </source>
</evidence>
<reference evidence="1" key="1">
    <citation type="journal article" date="2004" name="Nature">
        <title>Genome duplication in the teleost fish Tetraodon nigroviridis reveals the early vertebrate proto-karyotype.</title>
        <authorList>
            <person name="Jaillon O."/>
            <person name="Aury J.-M."/>
            <person name="Brunet F."/>
            <person name="Petit J.-L."/>
            <person name="Stange-Thomann N."/>
            <person name="Mauceli E."/>
            <person name="Bouneau L."/>
            <person name="Fischer C."/>
            <person name="Ozouf-Costaz C."/>
            <person name="Bernot A."/>
            <person name="Nicaud S."/>
            <person name="Jaffe D."/>
            <person name="Fisher S."/>
            <person name="Lutfalla G."/>
            <person name="Dossat C."/>
            <person name="Segurens B."/>
            <person name="Dasilva C."/>
            <person name="Salanoubat M."/>
            <person name="Levy M."/>
            <person name="Boudet N."/>
            <person name="Castellano S."/>
            <person name="Anthouard V."/>
            <person name="Jubin C."/>
            <person name="Castelli V."/>
            <person name="Katinka M."/>
            <person name="Vacherie B."/>
            <person name="Biemont C."/>
            <person name="Skalli Z."/>
            <person name="Cattolico L."/>
            <person name="Poulain J."/>
            <person name="De Berardinis V."/>
            <person name="Cruaud C."/>
            <person name="Duprat S."/>
            <person name="Brottier P."/>
            <person name="Coutanceau J.-P."/>
            <person name="Gouzy J."/>
            <person name="Parra G."/>
            <person name="Lardier G."/>
            <person name="Chapple C."/>
            <person name="McKernan K.J."/>
            <person name="McEwan P."/>
            <person name="Bosak S."/>
            <person name="Kellis M."/>
            <person name="Volff J.-N."/>
            <person name="Guigo R."/>
            <person name="Zody M.C."/>
            <person name="Mesirov J."/>
            <person name="Lindblad-Toh K."/>
            <person name="Birren B."/>
            <person name="Nusbaum C."/>
            <person name="Kahn D."/>
            <person name="Robinson-Rechavi M."/>
            <person name="Laudet V."/>
            <person name="Schachter V."/>
            <person name="Quetier F."/>
            <person name="Saurin W."/>
            <person name="Scarpelli C."/>
            <person name="Wincker P."/>
            <person name="Lander E.S."/>
            <person name="Weissenbach J."/>
            <person name="Roest Crollius H."/>
        </authorList>
    </citation>
    <scope>NUCLEOTIDE SEQUENCE [LARGE SCALE GENOMIC DNA]</scope>
</reference>
<organism evidence="1">
    <name type="scientific">Tetraodon nigroviridis</name>
    <name type="common">Spotted green pufferfish</name>
    <name type="synonym">Chelonodon nigroviridis</name>
    <dbReference type="NCBI Taxonomy" id="99883"/>
    <lineage>
        <taxon>Eukaryota</taxon>
        <taxon>Metazoa</taxon>
        <taxon>Chordata</taxon>
        <taxon>Craniata</taxon>
        <taxon>Vertebrata</taxon>
        <taxon>Euteleostomi</taxon>
        <taxon>Actinopterygii</taxon>
        <taxon>Neopterygii</taxon>
        <taxon>Teleostei</taxon>
        <taxon>Neoteleostei</taxon>
        <taxon>Acanthomorphata</taxon>
        <taxon>Eupercaria</taxon>
        <taxon>Tetraodontiformes</taxon>
        <taxon>Tetradontoidea</taxon>
        <taxon>Tetraodontidae</taxon>
        <taxon>Tetraodon</taxon>
    </lineage>
</organism>
<reference evidence="1" key="2">
    <citation type="submission" date="2004-02" db="EMBL/GenBank/DDBJ databases">
        <authorList>
            <consortium name="Genoscope"/>
            <consortium name="Whitehead Institute Centre for Genome Research"/>
        </authorList>
    </citation>
    <scope>NUCLEOTIDE SEQUENCE</scope>
</reference>